<sequence>MRAASDKTDAKSAPQTQSKETIERPAGYSSRNPGLNFAEPVADNGYLWWYVDAISDDGQQAITMIIFVGSVFSPYYARARRRGDQSAENHCAFNTILYGPSGKKRWSMTERSAAQLQRSQDSYRLGPSRIDWDGQSFMARVDERCTPFAQRMQGTVKITPSSLTTHSLELDHRGRHHWNPIAPIARVEVDMPTLNTRWSGDGYLDSNYGSEPLADGFSGWDWTRARLSNGDCAVRYEARSPHREPYRLALRFARDGSISTEAPRPSAALPPTQIWRVKRRMPGAEAKPKTLQTLEDTPFYARSLVETTFANDPGIGIHESLSMQRFEKRWVQTLLPFRMPRLT</sequence>
<dbReference type="Proteomes" id="UP001626537">
    <property type="component" value="Chromosome"/>
</dbReference>
<proteinExistence type="predicted"/>
<protein>
    <submittedName>
        <fullName evidence="2">Carotenoid 1,2-hydratase</fullName>
    </submittedName>
</protein>
<name>A0ABZ0I3Y0_9GAMM</name>
<dbReference type="CDD" id="cd21471">
    <property type="entry name" value="CrtC-like"/>
    <property type="match status" value="1"/>
</dbReference>
<keyword evidence="3" id="KW-1185">Reference proteome</keyword>
<evidence type="ECO:0000256" key="1">
    <source>
        <dbReference type="SAM" id="MobiDB-lite"/>
    </source>
</evidence>
<feature type="compositionally biased region" description="Basic and acidic residues" evidence="1">
    <location>
        <begin position="1"/>
        <end position="10"/>
    </location>
</feature>
<reference evidence="2 3" key="1">
    <citation type="submission" date="2023-10" db="EMBL/GenBank/DDBJ databases">
        <title>Two novel species belonging to the OM43/NOR5 clade.</title>
        <authorList>
            <person name="Park M."/>
        </authorList>
    </citation>
    <scope>NUCLEOTIDE SEQUENCE [LARGE SCALE GENOMIC DNA]</scope>
    <source>
        <strain evidence="2 3">IMCC43200</strain>
    </source>
</reference>
<feature type="region of interest" description="Disordered" evidence="1">
    <location>
        <begin position="1"/>
        <end position="33"/>
    </location>
</feature>
<organism evidence="2 3">
    <name type="scientific">Congregibacter variabilis</name>
    <dbReference type="NCBI Taxonomy" id="3081200"/>
    <lineage>
        <taxon>Bacteria</taxon>
        <taxon>Pseudomonadati</taxon>
        <taxon>Pseudomonadota</taxon>
        <taxon>Gammaproteobacteria</taxon>
        <taxon>Cellvibrionales</taxon>
        <taxon>Halieaceae</taxon>
        <taxon>Congregibacter</taxon>
    </lineage>
</organism>
<dbReference type="RefSeq" id="WP_407348136.1">
    <property type="nucleotide sequence ID" value="NZ_CP136864.1"/>
</dbReference>
<evidence type="ECO:0000313" key="2">
    <source>
        <dbReference type="EMBL" id="WOJ93488.1"/>
    </source>
</evidence>
<accession>A0ABZ0I3Y0</accession>
<dbReference type="SUPFAM" id="SSF159245">
    <property type="entry name" value="AttH-like"/>
    <property type="match status" value="1"/>
</dbReference>
<dbReference type="EMBL" id="CP136864">
    <property type="protein sequence ID" value="WOJ93488.1"/>
    <property type="molecule type" value="Genomic_DNA"/>
</dbReference>
<gene>
    <name evidence="2" type="ORF">R0135_17170</name>
</gene>
<evidence type="ECO:0000313" key="3">
    <source>
        <dbReference type="Proteomes" id="UP001626537"/>
    </source>
</evidence>